<dbReference type="InterPro" id="IPR037066">
    <property type="entry name" value="Plug_dom_sf"/>
</dbReference>
<dbReference type="Gene3D" id="2.170.130.10">
    <property type="entry name" value="TonB-dependent receptor, plug domain"/>
    <property type="match status" value="1"/>
</dbReference>
<feature type="compositionally biased region" description="Low complexity" evidence="10">
    <location>
        <begin position="32"/>
        <end position="54"/>
    </location>
</feature>
<dbReference type="InterPro" id="IPR010104">
    <property type="entry name" value="TonB_rcpt_bac"/>
</dbReference>
<evidence type="ECO:0000259" key="12">
    <source>
        <dbReference type="Pfam" id="PF00593"/>
    </source>
</evidence>
<feature type="signal peptide" evidence="11">
    <location>
        <begin position="1"/>
        <end position="30"/>
    </location>
</feature>
<dbReference type="EMBL" id="JAFEMC010000006">
    <property type="protein sequence ID" value="MBM6578209.1"/>
    <property type="molecule type" value="Genomic_DNA"/>
</dbReference>
<dbReference type="SUPFAM" id="SSF56935">
    <property type="entry name" value="Porins"/>
    <property type="match status" value="1"/>
</dbReference>
<comment type="similarity">
    <text evidence="8 9">Belongs to the TonB-dependent receptor family.</text>
</comment>
<evidence type="ECO:0000313" key="15">
    <source>
        <dbReference type="Proteomes" id="UP000763641"/>
    </source>
</evidence>
<evidence type="ECO:0000256" key="3">
    <source>
        <dbReference type="ARBA" id="ARBA00022452"/>
    </source>
</evidence>
<dbReference type="NCBIfam" id="TIGR01782">
    <property type="entry name" value="TonB-Xanth-Caul"/>
    <property type="match status" value="1"/>
</dbReference>
<keyword evidence="2 8" id="KW-0813">Transport</keyword>
<keyword evidence="11" id="KW-0732">Signal</keyword>
<keyword evidence="14" id="KW-0675">Receptor</keyword>
<name>A0ABS2DB92_9SPHN</name>
<gene>
    <name evidence="14" type="ORF">ILT43_17640</name>
</gene>
<keyword evidence="6 8" id="KW-0472">Membrane</keyword>
<evidence type="ECO:0000256" key="10">
    <source>
        <dbReference type="SAM" id="MobiDB-lite"/>
    </source>
</evidence>
<dbReference type="Gene3D" id="2.40.170.20">
    <property type="entry name" value="TonB-dependent receptor, beta-barrel domain"/>
    <property type="match status" value="1"/>
</dbReference>
<evidence type="ECO:0000313" key="14">
    <source>
        <dbReference type="EMBL" id="MBM6578209.1"/>
    </source>
</evidence>
<dbReference type="CDD" id="cd01347">
    <property type="entry name" value="ligand_gated_channel"/>
    <property type="match status" value="1"/>
</dbReference>
<dbReference type="PROSITE" id="PS52016">
    <property type="entry name" value="TONB_DEPENDENT_REC_3"/>
    <property type="match status" value="1"/>
</dbReference>
<dbReference type="Pfam" id="PF00593">
    <property type="entry name" value="TonB_dep_Rec_b-barrel"/>
    <property type="match status" value="1"/>
</dbReference>
<keyword evidence="5 9" id="KW-0798">TonB box</keyword>
<accession>A0ABS2DB92</accession>
<feature type="chain" id="PRO_5047211285" evidence="11">
    <location>
        <begin position="31"/>
        <end position="1021"/>
    </location>
</feature>
<reference evidence="14 15" key="1">
    <citation type="submission" date="2020-12" db="EMBL/GenBank/DDBJ databases">
        <title>Sphingomonas sp.</title>
        <authorList>
            <person name="Kim M.K."/>
        </authorList>
    </citation>
    <scope>NUCLEOTIDE SEQUENCE [LARGE SCALE GENOMIC DNA]</scope>
    <source>
        <strain evidence="14 15">BT552</strain>
    </source>
</reference>
<keyword evidence="4 8" id="KW-0812">Transmembrane</keyword>
<feature type="region of interest" description="Disordered" evidence="10">
    <location>
        <begin position="32"/>
        <end position="79"/>
    </location>
</feature>
<sequence>MTVSDRYRRRALPHLLATATLVIGAGSAQAQQATSPATAPATAQPVETPQAQAPSNQPGTENQAAPLGDAATAAPQDDAAGGDIVVTGYRQSIEQSLSRKREANAFVDVITAEDIGKFPDKNVADSLQRVPGIIIDRDGGEGSRVSIRGLQSDLTLTQLNGNFIASADDNEPSRSFNYLLLPSNMIGSVDVFKSPEARLDEGGVGGTIILHTRRPLDLKSLSGFISAEGTYADVTKKVEPQIGGQLSWKNADETFGVLVGGTYQVRTVRDHRAAASSWNWWTYDRASEPATDVNGNTFANDDAISYWPENTGATTQSGQRYSGYWAPQQVSQTITDQRRKRLGIQATAQMKPFEDFTVTANYFRFQVNDNFVSNGIQIPEWGYGNFFSGASLDPSGTIFQSAQFTVPQDGTGCRVQVGNQPPCTMETPQIYGTYSREKSVSNTFDVEGAFARDRFEATFKIGKTRATGGPSGRFSVAAKPRVVNGTSGINGNLYSAWNFTDQSANFEFSPELQDNINKGLTQIDLGSTNSSFNRSRIDQRYAQLDLTRKFETFLDSVQIGAKWRDGGVHRSTGRNEWYADPATQLRYQDTPGAATTQPGFFFDKPIGNIAGGFTGNAFPAIDFQNYLNYLNTTYGEAVRVDETDFVYDIGERIWAGYVQTNFKTDRFRGNIGLRYVNTKQTGVTSDRLQLLSDYCVNAPGGPFETPPVGADGNCIVLPLAQREQIVNTRLDQTRTYDDWLPSVNAAFDVTENLLLRGAIAKVVSRPAFSNLGSQRNLTFRTPEYAFDRRQFGEREGWSGSGGNSALNPFKAWQYDIGIEWYFKRGSVLGATLFRKDVSDFIVPLVLDVTQTVNGEQVLIQPYSTVANGSDARSQGVEVYAQHTLPFGLGAQVNFTYNDTSVAQITVDGQNVGSSPLVGSAKTQVNASLFYETDKMLLRASYNRRGEVVRGLQSGLNVYDNPYEQIDLNASYNLLDNVVLSASIINLTKSEQRQHLGNDTDARFISNLYSGRRAYVGVSYKF</sequence>
<evidence type="ECO:0000256" key="11">
    <source>
        <dbReference type="SAM" id="SignalP"/>
    </source>
</evidence>
<evidence type="ECO:0000256" key="5">
    <source>
        <dbReference type="ARBA" id="ARBA00023077"/>
    </source>
</evidence>
<keyword evidence="7 8" id="KW-0998">Cell outer membrane</keyword>
<protein>
    <submittedName>
        <fullName evidence="14">TonB-dependent receptor</fullName>
    </submittedName>
</protein>
<dbReference type="InterPro" id="IPR036942">
    <property type="entry name" value="Beta-barrel_TonB_sf"/>
</dbReference>
<dbReference type="InterPro" id="IPR012910">
    <property type="entry name" value="Plug_dom"/>
</dbReference>
<evidence type="ECO:0000256" key="9">
    <source>
        <dbReference type="RuleBase" id="RU003357"/>
    </source>
</evidence>
<proteinExistence type="inferred from homology"/>
<evidence type="ECO:0000256" key="6">
    <source>
        <dbReference type="ARBA" id="ARBA00023136"/>
    </source>
</evidence>
<keyword evidence="3 8" id="KW-1134">Transmembrane beta strand</keyword>
<feature type="compositionally biased region" description="Low complexity" evidence="10">
    <location>
        <begin position="64"/>
        <end position="79"/>
    </location>
</feature>
<feature type="domain" description="TonB-dependent receptor-like beta-barrel" evidence="12">
    <location>
        <begin position="490"/>
        <end position="986"/>
    </location>
</feature>
<evidence type="ECO:0000256" key="2">
    <source>
        <dbReference type="ARBA" id="ARBA00022448"/>
    </source>
</evidence>
<comment type="subcellular location">
    <subcellularLocation>
        <location evidence="1 8">Cell outer membrane</location>
        <topology evidence="1 8">Multi-pass membrane protein</topology>
    </subcellularLocation>
</comment>
<evidence type="ECO:0000256" key="8">
    <source>
        <dbReference type="PROSITE-ProRule" id="PRU01360"/>
    </source>
</evidence>
<dbReference type="PANTHER" id="PTHR40980:SF3">
    <property type="entry name" value="TONB-DEPENDENT RECEPTOR-LIKE BETA-BARREL DOMAIN-CONTAINING PROTEIN"/>
    <property type="match status" value="1"/>
</dbReference>
<evidence type="ECO:0000256" key="4">
    <source>
        <dbReference type="ARBA" id="ARBA00022692"/>
    </source>
</evidence>
<dbReference type="PANTHER" id="PTHR40980">
    <property type="entry name" value="PLUG DOMAIN-CONTAINING PROTEIN"/>
    <property type="match status" value="1"/>
</dbReference>
<comment type="caution">
    <text evidence="14">The sequence shown here is derived from an EMBL/GenBank/DDBJ whole genome shotgun (WGS) entry which is preliminary data.</text>
</comment>
<evidence type="ECO:0000256" key="1">
    <source>
        <dbReference type="ARBA" id="ARBA00004571"/>
    </source>
</evidence>
<dbReference type="Proteomes" id="UP000763641">
    <property type="component" value="Unassembled WGS sequence"/>
</dbReference>
<keyword evidence="15" id="KW-1185">Reference proteome</keyword>
<dbReference type="Pfam" id="PF07715">
    <property type="entry name" value="Plug"/>
    <property type="match status" value="1"/>
</dbReference>
<evidence type="ECO:0000256" key="7">
    <source>
        <dbReference type="ARBA" id="ARBA00023237"/>
    </source>
</evidence>
<feature type="domain" description="TonB-dependent receptor plug" evidence="13">
    <location>
        <begin position="100"/>
        <end position="207"/>
    </location>
</feature>
<dbReference type="InterPro" id="IPR039426">
    <property type="entry name" value="TonB-dep_rcpt-like"/>
</dbReference>
<evidence type="ECO:0000259" key="13">
    <source>
        <dbReference type="Pfam" id="PF07715"/>
    </source>
</evidence>
<organism evidence="14 15">
    <name type="scientific">Sphingomonas longa</name>
    <dbReference type="NCBI Taxonomy" id="2778730"/>
    <lineage>
        <taxon>Bacteria</taxon>
        <taxon>Pseudomonadati</taxon>
        <taxon>Pseudomonadota</taxon>
        <taxon>Alphaproteobacteria</taxon>
        <taxon>Sphingomonadales</taxon>
        <taxon>Sphingomonadaceae</taxon>
        <taxon>Sphingomonas</taxon>
    </lineage>
</organism>
<dbReference type="RefSeq" id="WP_204200301.1">
    <property type="nucleotide sequence ID" value="NZ_JAFEMC010000006.1"/>
</dbReference>
<dbReference type="InterPro" id="IPR000531">
    <property type="entry name" value="Beta-barrel_TonB"/>
</dbReference>